<keyword evidence="3" id="KW-1185">Reference proteome</keyword>
<dbReference type="RefSeq" id="WP_261961121.1">
    <property type="nucleotide sequence ID" value="NZ_BAAAXA010000001.1"/>
</dbReference>
<organism evidence="2 3">
    <name type="scientific">Dactylosporangium matsuzakiense</name>
    <dbReference type="NCBI Taxonomy" id="53360"/>
    <lineage>
        <taxon>Bacteria</taxon>
        <taxon>Bacillati</taxon>
        <taxon>Actinomycetota</taxon>
        <taxon>Actinomycetes</taxon>
        <taxon>Micromonosporales</taxon>
        <taxon>Micromonosporaceae</taxon>
        <taxon>Dactylosporangium</taxon>
    </lineage>
</organism>
<feature type="domain" description="DUF7455" evidence="1">
    <location>
        <begin position="20"/>
        <end position="68"/>
    </location>
</feature>
<reference evidence="2" key="1">
    <citation type="journal article" date="2014" name="Int. J. Syst. Evol. Microbiol.">
        <title>Complete genome sequence of Corynebacterium casei LMG S-19264T (=DSM 44701T), isolated from a smear-ripened cheese.</title>
        <authorList>
            <consortium name="US DOE Joint Genome Institute (JGI-PGF)"/>
            <person name="Walter F."/>
            <person name="Albersmeier A."/>
            <person name="Kalinowski J."/>
            <person name="Ruckert C."/>
        </authorList>
    </citation>
    <scope>NUCLEOTIDE SEQUENCE</scope>
    <source>
        <strain evidence="2">VKM Ac-1321</strain>
    </source>
</reference>
<dbReference type="EMBL" id="BSFP01000079">
    <property type="protein sequence ID" value="GLL06813.1"/>
    <property type="molecule type" value="Genomic_DNA"/>
</dbReference>
<sequence length="71" mass="7538">MTPMLISRPAVESVPELVGERCDSCGAAAKAVVTFGDAGDLAFCGHHAKKFGDRISATADKVIVEQGFDWR</sequence>
<gene>
    <name evidence="2" type="ORF">GCM10017581_085630</name>
</gene>
<comment type="caution">
    <text evidence="2">The sequence shown here is derived from an EMBL/GenBank/DDBJ whole genome shotgun (WGS) entry which is preliminary data.</text>
</comment>
<dbReference type="Proteomes" id="UP001143480">
    <property type="component" value="Unassembled WGS sequence"/>
</dbReference>
<dbReference type="InterPro" id="IPR055878">
    <property type="entry name" value="DUF7455"/>
</dbReference>
<protein>
    <recommendedName>
        <fullName evidence="1">DUF7455 domain-containing protein</fullName>
    </recommendedName>
</protein>
<dbReference type="AlphaFoldDB" id="A0A9W6KT88"/>
<evidence type="ECO:0000313" key="2">
    <source>
        <dbReference type="EMBL" id="GLL06813.1"/>
    </source>
</evidence>
<name>A0A9W6KT88_9ACTN</name>
<accession>A0A9W6KT88</accession>
<dbReference type="Pfam" id="PF24254">
    <property type="entry name" value="DUF7455"/>
    <property type="match status" value="1"/>
</dbReference>
<proteinExistence type="predicted"/>
<evidence type="ECO:0000313" key="3">
    <source>
        <dbReference type="Proteomes" id="UP001143480"/>
    </source>
</evidence>
<reference evidence="2" key="2">
    <citation type="submission" date="2023-01" db="EMBL/GenBank/DDBJ databases">
        <authorList>
            <person name="Sun Q."/>
            <person name="Evtushenko L."/>
        </authorList>
    </citation>
    <scope>NUCLEOTIDE SEQUENCE</scope>
    <source>
        <strain evidence="2">VKM Ac-1321</strain>
    </source>
</reference>
<evidence type="ECO:0000259" key="1">
    <source>
        <dbReference type="Pfam" id="PF24254"/>
    </source>
</evidence>